<reference evidence="3 4" key="1">
    <citation type="journal article" date="2014" name="PLoS Genet.">
        <title>Phylogenetically driven sequencing of extremely halophilic archaea reveals strategies for static and dynamic osmo-response.</title>
        <authorList>
            <person name="Becker E.A."/>
            <person name="Seitzer P.M."/>
            <person name="Tritt A."/>
            <person name="Larsen D."/>
            <person name="Krusor M."/>
            <person name="Yao A.I."/>
            <person name="Wu D."/>
            <person name="Madern D."/>
            <person name="Eisen J.A."/>
            <person name="Darling A.E."/>
            <person name="Facciotti M.T."/>
        </authorList>
    </citation>
    <scope>NUCLEOTIDE SEQUENCE [LARGE SCALE GENOMIC DNA]</scope>
    <source>
        <strain evidence="3 4">JCM 10990</strain>
    </source>
</reference>
<organism evidence="3 4">
    <name type="scientific">Natrialba chahannaoensis JCM 10990</name>
    <dbReference type="NCBI Taxonomy" id="1227492"/>
    <lineage>
        <taxon>Archaea</taxon>
        <taxon>Methanobacteriati</taxon>
        <taxon>Methanobacteriota</taxon>
        <taxon>Stenosarchaea group</taxon>
        <taxon>Halobacteria</taxon>
        <taxon>Halobacteriales</taxon>
        <taxon>Natrialbaceae</taxon>
        <taxon>Natrialba</taxon>
    </lineage>
</organism>
<dbReference type="STRING" id="1227492.C482_01330"/>
<evidence type="ECO:0000313" key="4">
    <source>
        <dbReference type="Proteomes" id="UP000011693"/>
    </source>
</evidence>
<protein>
    <submittedName>
        <fullName evidence="3">Uncharacterized protein</fullName>
    </submittedName>
</protein>
<feature type="region of interest" description="Disordered" evidence="1">
    <location>
        <begin position="140"/>
        <end position="171"/>
    </location>
</feature>
<dbReference type="Proteomes" id="UP000011693">
    <property type="component" value="Unassembled WGS sequence"/>
</dbReference>
<evidence type="ECO:0000256" key="1">
    <source>
        <dbReference type="SAM" id="MobiDB-lite"/>
    </source>
</evidence>
<dbReference type="PATRIC" id="fig|1227492.4.peg.256"/>
<keyword evidence="2" id="KW-0812">Transmembrane</keyword>
<proteinExistence type="predicted"/>
<dbReference type="AlphaFoldDB" id="M0B6H1"/>
<keyword evidence="2" id="KW-0472">Membrane</keyword>
<feature type="transmembrane region" description="Helical" evidence="2">
    <location>
        <begin position="195"/>
        <end position="216"/>
    </location>
</feature>
<dbReference type="EMBL" id="AOIN01000008">
    <property type="protein sequence ID" value="ELZ06420.1"/>
    <property type="molecule type" value="Genomic_DNA"/>
</dbReference>
<dbReference type="OrthoDB" id="222505at2157"/>
<feature type="transmembrane region" description="Helical" evidence="2">
    <location>
        <begin position="115"/>
        <end position="137"/>
    </location>
</feature>
<comment type="caution">
    <text evidence="3">The sequence shown here is derived from an EMBL/GenBank/DDBJ whole genome shotgun (WGS) entry which is preliminary data.</text>
</comment>
<evidence type="ECO:0000313" key="3">
    <source>
        <dbReference type="EMBL" id="ELZ06420.1"/>
    </source>
</evidence>
<name>M0B6H1_9EURY</name>
<feature type="compositionally biased region" description="Low complexity" evidence="1">
    <location>
        <begin position="140"/>
        <end position="160"/>
    </location>
</feature>
<feature type="region of interest" description="Disordered" evidence="1">
    <location>
        <begin position="1"/>
        <end position="33"/>
    </location>
</feature>
<accession>M0B6H1</accession>
<evidence type="ECO:0000256" key="2">
    <source>
        <dbReference type="SAM" id="Phobius"/>
    </source>
</evidence>
<keyword evidence="4" id="KW-1185">Reference proteome</keyword>
<dbReference type="RefSeq" id="WP_006165545.1">
    <property type="nucleotide sequence ID" value="NZ_AOIN01000008.1"/>
</dbReference>
<feature type="compositionally biased region" description="Basic and acidic residues" evidence="1">
    <location>
        <begin position="1"/>
        <end position="12"/>
    </location>
</feature>
<feature type="region of interest" description="Disordered" evidence="1">
    <location>
        <begin position="258"/>
        <end position="289"/>
    </location>
</feature>
<keyword evidence="2" id="KW-1133">Transmembrane helix</keyword>
<sequence length="289" mass="29946">MATRRNGDDANSRDGQNGRGGENNSLGAEPQIGRLDHLDRLRYEGETEQRRVALETATVVVTSHRVLAVDHDGDSSRGTTGSRPYRYADRPNVQRIDVSTGGAPAHRYRTLLTGALGLTLLTISLATSFAAMVPAVALESGGASGDETSSGAESETGASGMETAAGGEPGTDIATTAAVDGIFETLGLVFQALDLAVLAGGLLLLGVAAVFAALYVRSRRERLRIEVAGEADIELPLGRTDDGRATALSLREAIQPGSVGGQSLAATSGGTSDKDDHSLNDEFGPGNEW</sequence>
<gene>
    <name evidence="3" type="ORF">C482_01330</name>
</gene>